<keyword evidence="5 11" id="KW-0812">Transmembrane</keyword>
<reference evidence="16 17" key="1">
    <citation type="submission" date="2024-05" db="EMBL/GenBank/DDBJ databases">
        <authorList>
            <person name="Liu Q."/>
            <person name="Xin Y.-H."/>
        </authorList>
    </citation>
    <scope>NUCLEOTIDE SEQUENCE [LARGE SCALE GENOMIC DNA]</scope>
    <source>
        <strain evidence="16 17">CGMCC 1.10181</strain>
    </source>
</reference>
<dbReference type="Proteomes" id="UP001419910">
    <property type="component" value="Unassembled WGS sequence"/>
</dbReference>
<protein>
    <submittedName>
        <fullName evidence="16">TonB-dependent receptor</fullName>
    </submittedName>
</protein>
<dbReference type="PANTHER" id="PTHR32552">
    <property type="entry name" value="FERRICHROME IRON RECEPTOR-RELATED"/>
    <property type="match status" value="1"/>
</dbReference>
<dbReference type="PANTHER" id="PTHR32552:SF81">
    <property type="entry name" value="TONB-DEPENDENT OUTER MEMBRANE RECEPTOR"/>
    <property type="match status" value="1"/>
</dbReference>
<keyword evidence="9 11" id="KW-0472">Membrane</keyword>
<comment type="caution">
    <text evidence="16">The sequence shown here is derived from an EMBL/GenBank/DDBJ whole genome shotgun (WGS) entry which is preliminary data.</text>
</comment>
<keyword evidence="6" id="KW-0408">Iron</keyword>
<dbReference type="InterPro" id="IPR000531">
    <property type="entry name" value="Beta-barrel_TonB"/>
</dbReference>
<accession>A0ABU9YBS9</accession>
<comment type="subcellular location">
    <subcellularLocation>
        <location evidence="1 11">Cell outer membrane</location>
        <topology evidence="1 11">Multi-pass membrane protein</topology>
    </subcellularLocation>
</comment>
<feature type="domain" description="TonB-dependent receptor plug" evidence="15">
    <location>
        <begin position="53"/>
        <end position="163"/>
    </location>
</feature>
<comment type="similarity">
    <text evidence="11 12">Belongs to the TonB-dependent receptor family.</text>
</comment>
<dbReference type="CDD" id="cd01347">
    <property type="entry name" value="ligand_gated_channel"/>
    <property type="match status" value="1"/>
</dbReference>
<evidence type="ECO:0000256" key="11">
    <source>
        <dbReference type="PROSITE-ProRule" id="PRU01360"/>
    </source>
</evidence>
<dbReference type="InterPro" id="IPR012910">
    <property type="entry name" value="Plug_dom"/>
</dbReference>
<dbReference type="SUPFAM" id="SSF56935">
    <property type="entry name" value="Porins"/>
    <property type="match status" value="1"/>
</dbReference>
<evidence type="ECO:0000256" key="5">
    <source>
        <dbReference type="ARBA" id="ARBA00022692"/>
    </source>
</evidence>
<evidence type="ECO:0000256" key="8">
    <source>
        <dbReference type="ARBA" id="ARBA00023077"/>
    </source>
</evidence>
<organism evidence="16 17">
    <name type="scientific">Sphingomonas oligophenolica</name>
    <dbReference type="NCBI Taxonomy" id="301154"/>
    <lineage>
        <taxon>Bacteria</taxon>
        <taxon>Pseudomonadati</taxon>
        <taxon>Pseudomonadota</taxon>
        <taxon>Alphaproteobacteria</taxon>
        <taxon>Sphingomonadales</taxon>
        <taxon>Sphingomonadaceae</taxon>
        <taxon>Sphingomonas</taxon>
    </lineage>
</organism>
<keyword evidence="17" id="KW-1185">Reference proteome</keyword>
<keyword evidence="10 11" id="KW-0998">Cell outer membrane</keyword>
<evidence type="ECO:0000256" key="9">
    <source>
        <dbReference type="ARBA" id="ARBA00023136"/>
    </source>
</evidence>
<evidence type="ECO:0000256" key="1">
    <source>
        <dbReference type="ARBA" id="ARBA00004571"/>
    </source>
</evidence>
<keyword evidence="4" id="KW-0410">Iron transport</keyword>
<name>A0ABU9YBS9_9SPHN</name>
<evidence type="ECO:0000256" key="10">
    <source>
        <dbReference type="ARBA" id="ARBA00023237"/>
    </source>
</evidence>
<keyword evidence="3 11" id="KW-1134">Transmembrane beta strand</keyword>
<evidence type="ECO:0000256" key="3">
    <source>
        <dbReference type="ARBA" id="ARBA00022452"/>
    </source>
</evidence>
<evidence type="ECO:0000256" key="2">
    <source>
        <dbReference type="ARBA" id="ARBA00022448"/>
    </source>
</evidence>
<keyword evidence="7" id="KW-0406">Ion transport</keyword>
<feature type="signal peptide" evidence="13">
    <location>
        <begin position="1"/>
        <end position="29"/>
    </location>
</feature>
<evidence type="ECO:0000256" key="13">
    <source>
        <dbReference type="SAM" id="SignalP"/>
    </source>
</evidence>
<keyword evidence="13" id="KW-0732">Signal</keyword>
<evidence type="ECO:0000259" key="14">
    <source>
        <dbReference type="Pfam" id="PF00593"/>
    </source>
</evidence>
<evidence type="ECO:0000313" key="16">
    <source>
        <dbReference type="EMBL" id="MEN2793269.1"/>
    </source>
</evidence>
<dbReference type="EMBL" id="JBDIME010000042">
    <property type="protein sequence ID" value="MEN2793269.1"/>
    <property type="molecule type" value="Genomic_DNA"/>
</dbReference>
<evidence type="ECO:0000256" key="12">
    <source>
        <dbReference type="RuleBase" id="RU003357"/>
    </source>
</evidence>
<feature type="domain" description="TonB-dependent receptor-like beta-barrel" evidence="14">
    <location>
        <begin position="256"/>
        <end position="701"/>
    </location>
</feature>
<dbReference type="PROSITE" id="PS52016">
    <property type="entry name" value="TONB_DEPENDENT_REC_3"/>
    <property type="match status" value="1"/>
</dbReference>
<sequence>MNMRYKFHTVLLMATSSAFAILAPGSANAQTAVADSETGDIIVTAQKRSESILNVPAGVSVVSAQTLEALHATQLTDVSSYVPAFQVDSGGSAGQTTISIRGIAPIGRASTVATYIDETPVGSSTTYNGGNSFQLDLLPYDVERYEILRGPQGTLYGASSMGGLLKYVLSAPSLDKFAVRAGGDLTGIKGGGKVGGGVRANVSGPIVEGKLGFVASYALQHAPGFIDNAVTGAQDQNSVEQQSARLGLYFKPLDGLTIKVNGLWQRTKTRGNATMPLDGTTLRPLYGDLQDNNLVDQPFQKTIKIVSGGIEYKGEQVDIISATSYAETSVSQTQDASYSYGVAFAAFGLPAGKSAYSYRLGLKKFTQELRVQSAGTGPFQWTIGGFYTYEDSTNFQSPSALTMAGVSIPGLDPIFIARLPSTYKEYAAFGNVNYSLTDQLEVFGGLRYAQNRQVFSEFATGAILPAPISQPNQKSKENVTTYSVGARFKPTSTTMVYARVATGYRPGGPNLAIPGVPPMFKSDKLTNYEVGVKAHTTDNMFAIDAAAFLIDWKDIQLLTNGGGAGFNYIANGTKARSEGVEANLTIRPVAGLDVNGTFAYIHSVLSADAPLAGGVKGDRLPSIPKLSGSVSASYTQDLVADWSGTFGFGLRLVDRRLADFMQDPNTGLPAPRYRLPGYAALDLNASVTDGRYTFRLFAKNITDKRAYSSYNAQNNQAFGNITQVNAAIIQPRTIGAAFDVKF</sequence>
<dbReference type="RefSeq" id="WP_343892187.1">
    <property type="nucleotide sequence ID" value="NZ_BAAAEH010000053.1"/>
</dbReference>
<dbReference type="InterPro" id="IPR036942">
    <property type="entry name" value="Beta-barrel_TonB_sf"/>
</dbReference>
<dbReference type="Pfam" id="PF07715">
    <property type="entry name" value="Plug"/>
    <property type="match status" value="1"/>
</dbReference>
<dbReference type="Gene3D" id="2.40.170.20">
    <property type="entry name" value="TonB-dependent receptor, beta-barrel domain"/>
    <property type="match status" value="1"/>
</dbReference>
<keyword evidence="8 12" id="KW-0798">TonB box</keyword>
<gene>
    <name evidence="16" type="ORF">ABC974_26835</name>
</gene>
<evidence type="ECO:0000256" key="6">
    <source>
        <dbReference type="ARBA" id="ARBA00023004"/>
    </source>
</evidence>
<evidence type="ECO:0000256" key="4">
    <source>
        <dbReference type="ARBA" id="ARBA00022496"/>
    </source>
</evidence>
<dbReference type="Pfam" id="PF00593">
    <property type="entry name" value="TonB_dep_Rec_b-barrel"/>
    <property type="match status" value="1"/>
</dbReference>
<keyword evidence="16" id="KW-0675">Receptor</keyword>
<feature type="chain" id="PRO_5047064289" evidence="13">
    <location>
        <begin position="30"/>
        <end position="742"/>
    </location>
</feature>
<dbReference type="InterPro" id="IPR039426">
    <property type="entry name" value="TonB-dep_rcpt-like"/>
</dbReference>
<evidence type="ECO:0000259" key="15">
    <source>
        <dbReference type="Pfam" id="PF07715"/>
    </source>
</evidence>
<evidence type="ECO:0000313" key="17">
    <source>
        <dbReference type="Proteomes" id="UP001419910"/>
    </source>
</evidence>
<evidence type="ECO:0000256" key="7">
    <source>
        <dbReference type="ARBA" id="ARBA00023065"/>
    </source>
</evidence>
<keyword evidence="2 11" id="KW-0813">Transport</keyword>
<proteinExistence type="inferred from homology"/>